<evidence type="ECO:0000256" key="2">
    <source>
        <dbReference type="ARBA" id="ARBA00035112"/>
    </source>
</evidence>
<dbReference type="EMBL" id="LUEZ02000048">
    <property type="protein sequence ID" value="RDB23127.1"/>
    <property type="molecule type" value="Genomic_DNA"/>
</dbReference>
<dbReference type="AlphaFoldDB" id="A0A369JRE8"/>
<comment type="pathway">
    <text evidence="1">Mycotoxin biosynthesis.</text>
</comment>
<evidence type="ECO:0000313" key="3">
    <source>
        <dbReference type="EMBL" id="RDB23127.1"/>
    </source>
</evidence>
<dbReference type="Proteomes" id="UP000076154">
    <property type="component" value="Unassembled WGS sequence"/>
</dbReference>
<evidence type="ECO:0000256" key="1">
    <source>
        <dbReference type="ARBA" id="ARBA00004685"/>
    </source>
</evidence>
<dbReference type="PANTHER" id="PTHR33365:SF4">
    <property type="entry name" value="CYCLOCHLOROTINE BIOSYNTHESIS PROTEIN O"/>
    <property type="match status" value="1"/>
</dbReference>
<keyword evidence="4" id="KW-1185">Reference proteome</keyword>
<dbReference type="OrthoDB" id="3687641at2759"/>
<dbReference type="GO" id="GO:0043386">
    <property type="term" value="P:mycotoxin biosynthetic process"/>
    <property type="evidence" value="ECO:0007669"/>
    <property type="project" value="InterPro"/>
</dbReference>
<accession>A0A369JRE8</accession>
<reference evidence="3" key="1">
    <citation type="submission" date="2018-04" db="EMBL/GenBank/DDBJ databases">
        <title>Whole genome sequencing of Hypsizygus marmoreus.</title>
        <authorList>
            <person name="Choi I.-G."/>
            <person name="Min B."/>
            <person name="Kim J.-G."/>
            <person name="Kim S."/>
            <person name="Oh Y.-L."/>
            <person name="Kong W.-S."/>
            <person name="Park H."/>
            <person name="Jeong J."/>
            <person name="Song E.-S."/>
        </authorList>
    </citation>
    <scope>NUCLEOTIDE SEQUENCE [LARGE SCALE GENOMIC DNA]</scope>
    <source>
        <strain evidence="3">51987-8</strain>
    </source>
</reference>
<dbReference type="STRING" id="39966.A0A369JRE8"/>
<dbReference type="InterPro" id="IPR021765">
    <property type="entry name" value="UstYa-like"/>
</dbReference>
<sequence>MTPEESVHYKLETAAGALAWKSMLPRGRGVIYLNDTDSPAPFRVAMFHQLECLDVVREEILKRRDDPGVPASGRANFCLNYLRQSILCHADSHLEMVRSEYGGRAVLPYTVRTDCVDWEAVWREAERNYDAHSKESRRG</sequence>
<gene>
    <name evidence="3" type="primary">ustYa_2</name>
    <name evidence="3" type="ORF">Hypma_009751</name>
</gene>
<dbReference type="Pfam" id="PF11807">
    <property type="entry name" value="UstYa"/>
    <property type="match status" value="1"/>
</dbReference>
<name>A0A369JRE8_HYPMA</name>
<protein>
    <submittedName>
        <fullName evidence="3">Oxidase ustYa</fullName>
    </submittedName>
</protein>
<comment type="caution">
    <text evidence="3">The sequence shown here is derived from an EMBL/GenBank/DDBJ whole genome shotgun (WGS) entry which is preliminary data.</text>
</comment>
<proteinExistence type="inferred from homology"/>
<dbReference type="PANTHER" id="PTHR33365">
    <property type="entry name" value="YALI0B05434P"/>
    <property type="match status" value="1"/>
</dbReference>
<evidence type="ECO:0000313" key="4">
    <source>
        <dbReference type="Proteomes" id="UP000076154"/>
    </source>
</evidence>
<dbReference type="InParanoid" id="A0A369JRE8"/>
<comment type="similarity">
    <text evidence="2">Belongs to the ustYa family.</text>
</comment>
<organism evidence="3 4">
    <name type="scientific">Hypsizygus marmoreus</name>
    <name type="common">White beech mushroom</name>
    <name type="synonym">Agaricus marmoreus</name>
    <dbReference type="NCBI Taxonomy" id="39966"/>
    <lineage>
        <taxon>Eukaryota</taxon>
        <taxon>Fungi</taxon>
        <taxon>Dikarya</taxon>
        <taxon>Basidiomycota</taxon>
        <taxon>Agaricomycotina</taxon>
        <taxon>Agaricomycetes</taxon>
        <taxon>Agaricomycetidae</taxon>
        <taxon>Agaricales</taxon>
        <taxon>Tricholomatineae</taxon>
        <taxon>Lyophyllaceae</taxon>
        <taxon>Hypsizygus</taxon>
    </lineage>
</organism>